<dbReference type="InterPro" id="IPR013083">
    <property type="entry name" value="Znf_RING/FYVE/PHD"/>
</dbReference>
<dbReference type="Gene3D" id="3.30.40.10">
    <property type="entry name" value="Zinc/RING finger domain, C3HC4 (zinc finger)"/>
    <property type="match status" value="1"/>
</dbReference>
<dbReference type="PANTHER" id="PTHR25462:SF306">
    <property type="entry name" value="TRIPARTITE MOTIF CONTAINING 9"/>
    <property type="match status" value="1"/>
</dbReference>
<accession>A0A7S4LM16</accession>
<keyword evidence="3" id="KW-0862">Zinc</keyword>
<dbReference type="SMART" id="SM00336">
    <property type="entry name" value="BBOX"/>
    <property type="match status" value="2"/>
</dbReference>
<feature type="region of interest" description="Disordered" evidence="6">
    <location>
        <begin position="428"/>
        <end position="505"/>
    </location>
</feature>
<dbReference type="Pfam" id="PF15227">
    <property type="entry name" value="zf-C3HC4_4"/>
    <property type="match status" value="1"/>
</dbReference>
<dbReference type="GO" id="GO:0061630">
    <property type="term" value="F:ubiquitin protein ligase activity"/>
    <property type="evidence" value="ECO:0007669"/>
    <property type="project" value="TreeGrafter"/>
</dbReference>
<protein>
    <recommendedName>
        <fullName evidence="10">B box-type domain-containing protein</fullName>
    </recommendedName>
</protein>
<dbReference type="InterPro" id="IPR017907">
    <property type="entry name" value="Znf_RING_CS"/>
</dbReference>
<dbReference type="Pfam" id="PF22586">
    <property type="entry name" value="ANCHR-like_BBOX"/>
    <property type="match status" value="1"/>
</dbReference>
<dbReference type="InterPro" id="IPR047153">
    <property type="entry name" value="TRIM45/56/19-like"/>
</dbReference>
<gene>
    <name evidence="9" type="ORF">EGYM00163_LOCUS49611</name>
</gene>
<dbReference type="SMART" id="SM00184">
    <property type="entry name" value="RING"/>
    <property type="match status" value="2"/>
</dbReference>
<keyword evidence="5" id="KW-0175">Coiled coil</keyword>
<feature type="domain" description="B box-type" evidence="8">
    <location>
        <begin position="166"/>
        <end position="208"/>
    </location>
</feature>
<evidence type="ECO:0000313" key="9">
    <source>
        <dbReference type="EMBL" id="CAE0838239.1"/>
    </source>
</evidence>
<feature type="compositionally biased region" description="Basic and acidic residues" evidence="6">
    <location>
        <begin position="496"/>
        <end position="505"/>
    </location>
</feature>
<feature type="domain" description="RING-type" evidence="7">
    <location>
        <begin position="15"/>
        <end position="81"/>
    </location>
</feature>
<sequence length="505" mass="56245">MADPNSPNWEEEALCSVCMDLFDDPVILDCSHNVCMKCAESLHEFQRRVEDPQPEPLKPDAAPSDVVTEAELSAIQCPECRKATAIPVGGIRSLQRNLTLRNLVTRLQAEKQKSGPILCGVCEEAPAAFDCEQCGFELCESCRNTQHQKGKFKAHTVVPLGQWSKARPKLCPLHRKDLDLFCVKDQCTVCIYCLQLSGDHQHHQVISMAEAVTRAKEEVEEVMQAIQQKATRMAADVTTIPSLENRYAALEQEVSQFFSQVEAALHQRHEELRKEIEAARTEVLKDVMTQQGKMRSVAQQLQQTLDKCQRVLEDFSNSDLLKNKHKILNRLRIVSEVQCDKLALPPEASLRWRFTPDPAILAYVQSIGTLRADSAAADARIPPSPPREPLASQRLELFEGFSQKSEDNVAPDSKMNKDSGSVILSLNIGDQKPQDQDAQLSKAPGLVEDRQGLPEGGFDLVFPEAKTEGKAAVKRKHSGPAQDLPSKRSSAIRSDSASKRWELKI</sequence>
<organism evidence="9">
    <name type="scientific">Eutreptiella gymnastica</name>
    <dbReference type="NCBI Taxonomy" id="73025"/>
    <lineage>
        <taxon>Eukaryota</taxon>
        <taxon>Discoba</taxon>
        <taxon>Euglenozoa</taxon>
        <taxon>Euglenida</taxon>
        <taxon>Spirocuta</taxon>
        <taxon>Euglenophyceae</taxon>
        <taxon>Eutreptiales</taxon>
        <taxon>Eutreptiaceae</taxon>
        <taxon>Eutreptiella</taxon>
    </lineage>
</organism>
<dbReference type="CDD" id="cd19769">
    <property type="entry name" value="Bbox2_TRIM16-like"/>
    <property type="match status" value="1"/>
</dbReference>
<dbReference type="SUPFAM" id="SSF57850">
    <property type="entry name" value="RING/U-box"/>
    <property type="match status" value="1"/>
</dbReference>
<dbReference type="GO" id="GO:0008270">
    <property type="term" value="F:zinc ion binding"/>
    <property type="evidence" value="ECO:0007669"/>
    <property type="project" value="UniProtKB-KW"/>
</dbReference>
<dbReference type="Gene3D" id="3.30.160.60">
    <property type="entry name" value="Classic Zinc Finger"/>
    <property type="match status" value="1"/>
</dbReference>
<dbReference type="InterPro" id="IPR000315">
    <property type="entry name" value="Znf_B-box"/>
</dbReference>
<dbReference type="PROSITE" id="PS50089">
    <property type="entry name" value="ZF_RING_2"/>
    <property type="match status" value="1"/>
</dbReference>
<keyword evidence="2 4" id="KW-0863">Zinc-finger</keyword>
<proteinExistence type="predicted"/>
<evidence type="ECO:0000256" key="1">
    <source>
        <dbReference type="ARBA" id="ARBA00022723"/>
    </source>
</evidence>
<dbReference type="CDD" id="cd19757">
    <property type="entry name" value="Bbox1"/>
    <property type="match status" value="1"/>
</dbReference>
<evidence type="ECO:0000259" key="7">
    <source>
        <dbReference type="PROSITE" id="PS50089"/>
    </source>
</evidence>
<evidence type="ECO:0008006" key="10">
    <source>
        <dbReference type="Google" id="ProtNLM"/>
    </source>
</evidence>
<dbReference type="PANTHER" id="PTHR25462">
    <property type="entry name" value="BONUS, ISOFORM C-RELATED"/>
    <property type="match status" value="1"/>
</dbReference>
<feature type="coiled-coil region" evidence="5">
    <location>
        <begin position="209"/>
        <end position="236"/>
    </location>
</feature>
<evidence type="ECO:0000256" key="5">
    <source>
        <dbReference type="SAM" id="Coils"/>
    </source>
</evidence>
<keyword evidence="1" id="KW-0479">Metal-binding</keyword>
<evidence type="ECO:0000256" key="6">
    <source>
        <dbReference type="SAM" id="MobiDB-lite"/>
    </source>
</evidence>
<dbReference type="PROSITE" id="PS00518">
    <property type="entry name" value="ZF_RING_1"/>
    <property type="match status" value="1"/>
</dbReference>
<dbReference type="EMBL" id="HBJA01144073">
    <property type="protein sequence ID" value="CAE0838239.1"/>
    <property type="molecule type" value="Transcribed_RNA"/>
</dbReference>
<dbReference type="PROSITE" id="PS50119">
    <property type="entry name" value="ZF_BBOX"/>
    <property type="match status" value="2"/>
</dbReference>
<name>A0A7S4LM16_9EUGL</name>
<evidence type="ECO:0000259" key="8">
    <source>
        <dbReference type="PROSITE" id="PS50119"/>
    </source>
</evidence>
<feature type="domain" description="B box-type" evidence="8">
    <location>
        <begin position="114"/>
        <end position="160"/>
    </location>
</feature>
<dbReference type="InterPro" id="IPR001841">
    <property type="entry name" value="Znf_RING"/>
</dbReference>
<evidence type="ECO:0000256" key="4">
    <source>
        <dbReference type="PROSITE-ProRule" id="PRU00024"/>
    </source>
</evidence>
<dbReference type="SUPFAM" id="SSF57845">
    <property type="entry name" value="B-box zinc-binding domain"/>
    <property type="match status" value="1"/>
</dbReference>
<evidence type="ECO:0000256" key="2">
    <source>
        <dbReference type="ARBA" id="ARBA00022771"/>
    </source>
</evidence>
<feature type="coiled-coil region" evidence="5">
    <location>
        <begin position="262"/>
        <end position="318"/>
    </location>
</feature>
<dbReference type="Pfam" id="PF00643">
    <property type="entry name" value="zf-B_box"/>
    <property type="match status" value="1"/>
</dbReference>
<dbReference type="AlphaFoldDB" id="A0A7S4LM16"/>
<evidence type="ECO:0000256" key="3">
    <source>
        <dbReference type="ARBA" id="ARBA00022833"/>
    </source>
</evidence>
<reference evidence="9" key="1">
    <citation type="submission" date="2021-01" db="EMBL/GenBank/DDBJ databases">
        <authorList>
            <person name="Corre E."/>
            <person name="Pelletier E."/>
            <person name="Niang G."/>
            <person name="Scheremetjew M."/>
            <person name="Finn R."/>
            <person name="Kale V."/>
            <person name="Holt S."/>
            <person name="Cochrane G."/>
            <person name="Meng A."/>
            <person name="Brown T."/>
            <person name="Cohen L."/>
        </authorList>
    </citation>
    <scope>NUCLEOTIDE SEQUENCE</scope>
    <source>
        <strain evidence="9">CCMP1594</strain>
    </source>
</reference>